<reference evidence="1 2" key="1">
    <citation type="submission" date="2014-04" db="EMBL/GenBank/DDBJ databases">
        <authorList>
            <consortium name="DOE Joint Genome Institute"/>
            <person name="Kuo A."/>
            <person name="Kohler A."/>
            <person name="Nagy L.G."/>
            <person name="Floudas D."/>
            <person name="Copeland A."/>
            <person name="Barry K.W."/>
            <person name="Cichocki N."/>
            <person name="Veneault-Fourrey C."/>
            <person name="LaButti K."/>
            <person name="Lindquist E.A."/>
            <person name="Lipzen A."/>
            <person name="Lundell T."/>
            <person name="Morin E."/>
            <person name="Murat C."/>
            <person name="Sun H."/>
            <person name="Tunlid A."/>
            <person name="Henrissat B."/>
            <person name="Grigoriev I.V."/>
            <person name="Hibbett D.S."/>
            <person name="Martin F."/>
            <person name="Nordberg H.P."/>
            <person name="Cantor M.N."/>
            <person name="Hua S.X."/>
        </authorList>
    </citation>
    <scope>NUCLEOTIDE SEQUENCE [LARGE SCALE GENOMIC DNA]</scope>
    <source>
        <strain evidence="1 2">Foug A</strain>
    </source>
</reference>
<gene>
    <name evidence="1" type="ORF">SCLCIDRAFT_947190</name>
</gene>
<dbReference type="HOGENOM" id="CLU_3088640_0_0_1"/>
<dbReference type="Proteomes" id="UP000053989">
    <property type="component" value="Unassembled WGS sequence"/>
</dbReference>
<evidence type="ECO:0000313" key="1">
    <source>
        <dbReference type="EMBL" id="KIM60400.1"/>
    </source>
</evidence>
<name>A0A0C3DI67_9AGAM</name>
<keyword evidence="2" id="KW-1185">Reference proteome</keyword>
<sequence length="52" mass="6050">MTNEDLMMQLLSSSKMLFPFDLCSTFMYFDLAHSVEIYVATFSSHSLQKISY</sequence>
<dbReference type="InParanoid" id="A0A0C3DI67"/>
<protein>
    <submittedName>
        <fullName evidence="1">Uncharacterized protein</fullName>
    </submittedName>
</protein>
<reference evidence="2" key="2">
    <citation type="submission" date="2015-01" db="EMBL/GenBank/DDBJ databases">
        <title>Evolutionary Origins and Diversification of the Mycorrhizal Mutualists.</title>
        <authorList>
            <consortium name="DOE Joint Genome Institute"/>
            <consortium name="Mycorrhizal Genomics Consortium"/>
            <person name="Kohler A."/>
            <person name="Kuo A."/>
            <person name="Nagy L.G."/>
            <person name="Floudas D."/>
            <person name="Copeland A."/>
            <person name="Barry K.W."/>
            <person name="Cichocki N."/>
            <person name="Veneault-Fourrey C."/>
            <person name="LaButti K."/>
            <person name="Lindquist E.A."/>
            <person name="Lipzen A."/>
            <person name="Lundell T."/>
            <person name="Morin E."/>
            <person name="Murat C."/>
            <person name="Riley R."/>
            <person name="Ohm R."/>
            <person name="Sun H."/>
            <person name="Tunlid A."/>
            <person name="Henrissat B."/>
            <person name="Grigoriev I.V."/>
            <person name="Hibbett D.S."/>
            <person name="Martin F."/>
        </authorList>
    </citation>
    <scope>NUCLEOTIDE SEQUENCE [LARGE SCALE GENOMIC DNA]</scope>
    <source>
        <strain evidence="2">Foug A</strain>
    </source>
</reference>
<proteinExistence type="predicted"/>
<accession>A0A0C3DI67</accession>
<dbReference type="EMBL" id="KN822062">
    <property type="protein sequence ID" value="KIM60400.1"/>
    <property type="molecule type" value="Genomic_DNA"/>
</dbReference>
<organism evidence="1 2">
    <name type="scientific">Scleroderma citrinum Foug A</name>
    <dbReference type="NCBI Taxonomy" id="1036808"/>
    <lineage>
        <taxon>Eukaryota</taxon>
        <taxon>Fungi</taxon>
        <taxon>Dikarya</taxon>
        <taxon>Basidiomycota</taxon>
        <taxon>Agaricomycotina</taxon>
        <taxon>Agaricomycetes</taxon>
        <taxon>Agaricomycetidae</taxon>
        <taxon>Boletales</taxon>
        <taxon>Sclerodermatineae</taxon>
        <taxon>Sclerodermataceae</taxon>
        <taxon>Scleroderma</taxon>
    </lineage>
</organism>
<dbReference type="AlphaFoldDB" id="A0A0C3DI67"/>
<evidence type="ECO:0000313" key="2">
    <source>
        <dbReference type="Proteomes" id="UP000053989"/>
    </source>
</evidence>